<feature type="region of interest" description="Disordered" evidence="1">
    <location>
        <begin position="57"/>
        <end position="96"/>
    </location>
</feature>
<dbReference type="OrthoDB" id="5600057at2759"/>
<gene>
    <name evidence="2" type="ORF">BJ085DRAFT_36009</name>
</gene>
<organism evidence="2 3">
    <name type="scientific">Dimargaris cristalligena</name>
    <dbReference type="NCBI Taxonomy" id="215637"/>
    <lineage>
        <taxon>Eukaryota</taxon>
        <taxon>Fungi</taxon>
        <taxon>Fungi incertae sedis</taxon>
        <taxon>Zoopagomycota</taxon>
        <taxon>Kickxellomycotina</taxon>
        <taxon>Dimargaritomycetes</taxon>
        <taxon>Dimargaritales</taxon>
        <taxon>Dimargaritaceae</taxon>
        <taxon>Dimargaris</taxon>
    </lineage>
</organism>
<evidence type="ECO:0000313" key="3">
    <source>
        <dbReference type="Proteomes" id="UP000268162"/>
    </source>
</evidence>
<dbReference type="AlphaFoldDB" id="A0A4Q0A0Q7"/>
<reference evidence="3" key="1">
    <citation type="journal article" date="2018" name="Nat. Microbiol.">
        <title>Leveraging single-cell genomics to expand the fungal tree of life.</title>
        <authorList>
            <person name="Ahrendt S.R."/>
            <person name="Quandt C.A."/>
            <person name="Ciobanu D."/>
            <person name="Clum A."/>
            <person name="Salamov A."/>
            <person name="Andreopoulos B."/>
            <person name="Cheng J.F."/>
            <person name="Woyke T."/>
            <person name="Pelin A."/>
            <person name="Henrissat B."/>
            <person name="Reynolds N.K."/>
            <person name="Benny G.L."/>
            <person name="Smith M.E."/>
            <person name="James T.Y."/>
            <person name="Grigoriev I.V."/>
        </authorList>
    </citation>
    <scope>NUCLEOTIDE SEQUENCE [LARGE SCALE GENOMIC DNA]</scope>
    <source>
        <strain evidence="3">RSA 468</strain>
    </source>
</reference>
<evidence type="ECO:0000256" key="1">
    <source>
        <dbReference type="SAM" id="MobiDB-lite"/>
    </source>
</evidence>
<evidence type="ECO:0000313" key="2">
    <source>
        <dbReference type="EMBL" id="RKP38700.1"/>
    </source>
</evidence>
<accession>A0A4Q0A0Q7</accession>
<protein>
    <submittedName>
        <fullName evidence="2">Uncharacterized protein</fullName>
    </submittedName>
</protein>
<keyword evidence="3" id="KW-1185">Reference proteome</keyword>
<sequence length="498" mass="55263">MVAASSCIAARSYSLAGFPRRRPIASLPWSQPSYFYDNTARRSFSLQNSLHRFWRFKPLTPAPPQPNPPSSSVEPAADKSSVAAAPTSDDDPLSKVRASKQVHDRLLYERISHHFNQQLEKRVERQGQVYTSTIHSTLSGVQSLLDAERRRALSQAIAQGKATGDWSTLDTLLQSEALPRLWLSNPWIANQFFKAYIYRRDFEAAVQLWRTMRRLQLPIHVSTHCWALLSALKIPSSSTTGSTVNPPSAPSFNPVPRATSVAAAIYHQIQTEDCRPETALQYNIIVDYHLDQGQALEALDIWTTLRSLDALIIPSLPSLPPSPPSLDPDRLIRLLDALCAARRWDLALACFQSDRTVLIPAGLDYYAPPAGVTAGVPTTASSSLSDPKALANLDLQALQVVSEFQAHQHPIESFQLLTRVFDRLYNRTRSGPKAPSPSPTTSYAPPPLPLLLPPHRLLDSLASQFAAARNWALLSPLLDWMTVFAIQVKPEHLAMRSK</sequence>
<dbReference type="Proteomes" id="UP000268162">
    <property type="component" value="Unassembled WGS sequence"/>
</dbReference>
<dbReference type="EMBL" id="ML002337">
    <property type="protein sequence ID" value="RKP38700.1"/>
    <property type="molecule type" value="Genomic_DNA"/>
</dbReference>
<proteinExistence type="predicted"/>
<name>A0A4Q0A0Q7_9FUNG</name>
<feature type="compositionally biased region" description="Pro residues" evidence="1">
    <location>
        <begin position="60"/>
        <end position="69"/>
    </location>
</feature>